<evidence type="ECO:0000256" key="1">
    <source>
        <dbReference type="ARBA" id="ARBA00004651"/>
    </source>
</evidence>
<feature type="domain" description="Major facilitator superfamily (MFS) profile" evidence="7">
    <location>
        <begin position="29"/>
        <end position="405"/>
    </location>
</feature>
<dbReference type="InterPro" id="IPR050189">
    <property type="entry name" value="MFS_Efflux_Transporters"/>
</dbReference>
<feature type="transmembrane region" description="Helical" evidence="6">
    <location>
        <begin position="185"/>
        <end position="204"/>
    </location>
</feature>
<dbReference type="EMBL" id="JACIBU010000001">
    <property type="protein sequence ID" value="MBB3674803.1"/>
    <property type="molecule type" value="Genomic_DNA"/>
</dbReference>
<feature type="transmembrane region" description="Helical" evidence="6">
    <location>
        <begin position="317"/>
        <end position="335"/>
    </location>
</feature>
<evidence type="ECO:0000259" key="7">
    <source>
        <dbReference type="PROSITE" id="PS50850"/>
    </source>
</evidence>
<dbReference type="InterPro" id="IPR020846">
    <property type="entry name" value="MFS_dom"/>
</dbReference>
<feature type="transmembrane region" description="Helical" evidence="6">
    <location>
        <begin position="94"/>
        <end position="114"/>
    </location>
</feature>
<dbReference type="PANTHER" id="PTHR43124:SF3">
    <property type="entry name" value="CHLORAMPHENICOL EFFLUX PUMP RV0191"/>
    <property type="match status" value="1"/>
</dbReference>
<feature type="transmembrane region" description="Helical" evidence="6">
    <location>
        <begin position="381"/>
        <end position="403"/>
    </location>
</feature>
<dbReference type="CDD" id="cd17324">
    <property type="entry name" value="MFS_NepI_like"/>
    <property type="match status" value="1"/>
</dbReference>
<feature type="transmembrane region" description="Helical" evidence="6">
    <location>
        <begin position="63"/>
        <end position="87"/>
    </location>
</feature>
<dbReference type="InterPro" id="IPR036259">
    <property type="entry name" value="MFS_trans_sf"/>
</dbReference>
<evidence type="ECO:0000256" key="4">
    <source>
        <dbReference type="ARBA" id="ARBA00022989"/>
    </source>
</evidence>
<dbReference type="GO" id="GO:0005886">
    <property type="term" value="C:plasma membrane"/>
    <property type="evidence" value="ECO:0007669"/>
    <property type="project" value="UniProtKB-SubCell"/>
</dbReference>
<comment type="subcellular location">
    <subcellularLocation>
        <location evidence="1">Cell membrane</location>
        <topology evidence="1">Multi-pass membrane protein</topology>
    </subcellularLocation>
</comment>
<evidence type="ECO:0000256" key="5">
    <source>
        <dbReference type="ARBA" id="ARBA00023136"/>
    </source>
</evidence>
<keyword evidence="2" id="KW-1003">Cell membrane</keyword>
<protein>
    <submittedName>
        <fullName evidence="8">DHA1 family inner membrane transport protein</fullName>
    </submittedName>
</protein>
<dbReference type="SUPFAM" id="SSF103473">
    <property type="entry name" value="MFS general substrate transporter"/>
    <property type="match status" value="1"/>
</dbReference>
<comment type="caution">
    <text evidence="8">The sequence shown here is derived from an EMBL/GenBank/DDBJ whole genome shotgun (WGS) entry which is preliminary data.</text>
</comment>
<feature type="transmembrane region" description="Helical" evidence="6">
    <location>
        <begin position="225"/>
        <end position="245"/>
    </location>
</feature>
<evidence type="ECO:0000313" key="9">
    <source>
        <dbReference type="Proteomes" id="UP000580718"/>
    </source>
</evidence>
<evidence type="ECO:0000256" key="2">
    <source>
        <dbReference type="ARBA" id="ARBA00022475"/>
    </source>
</evidence>
<reference evidence="8 9" key="1">
    <citation type="submission" date="2020-08" db="EMBL/GenBank/DDBJ databases">
        <title>Sequencing the genomes of 1000 actinobacteria strains.</title>
        <authorList>
            <person name="Klenk H.-P."/>
        </authorList>
    </citation>
    <scope>NUCLEOTIDE SEQUENCE [LARGE SCALE GENOMIC DNA]</scope>
    <source>
        <strain evidence="8 9">DSM 16678</strain>
    </source>
</reference>
<sequence>MTAGRLAPPDVRAGAPQPGRAQAARLPFVVYVLAVGTFLMLTTEFVVAGLLPEIAGDLRVGVAQAGLLITVFAVGMIVGSPAMALLTRRVPRRVTLVLALAVFAVGHVVVALGSSLPLLLGARFVTAFATGAFWSVASVVATRAAGPAASARALGLVGAGGMLANVVGVPLGAFAGQLSGWRGPFWALAALAVAAVPLIARHVPPEDGDQQPVPLRQELGAMRSGRLWLVLAACATTTGGVLSAYSYVSPLLTDRAGIAVGLVPLVLVGFGVGSLVGTIWGGRLGDVRPHTTTVVVPVLTTVVLAAVWLFSAQALPTVLLVVLLGLLGLSANPVLSALAVRFAGVAPTLGVAMSVSAYNLGTAAGSWLAGHALGSELGAGGPVLVGTGIAALTMVPAVALAVVQRRAGSPGVGEPGEQPAA</sequence>
<feature type="transmembrane region" description="Helical" evidence="6">
    <location>
        <begin position="342"/>
        <end position="361"/>
    </location>
</feature>
<gene>
    <name evidence="8" type="ORF">FHX36_000538</name>
</gene>
<keyword evidence="5 6" id="KW-0472">Membrane</keyword>
<dbReference type="PANTHER" id="PTHR43124">
    <property type="entry name" value="PURINE EFFLUX PUMP PBUE"/>
    <property type="match status" value="1"/>
</dbReference>
<evidence type="ECO:0000313" key="8">
    <source>
        <dbReference type="EMBL" id="MBB3674803.1"/>
    </source>
</evidence>
<evidence type="ECO:0000256" key="3">
    <source>
        <dbReference type="ARBA" id="ARBA00022692"/>
    </source>
</evidence>
<dbReference type="GO" id="GO:0022857">
    <property type="term" value="F:transmembrane transporter activity"/>
    <property type="evidence" value="ECO:0007669"/>
    <property type="project" value="InterPro"/>
</dbReference>
<dbReference type="PROSITE" id="PS50850">
    <property type="entry name" value="MFS"/>
    <property type="match status" value="1"/>
</dbReference>
<feature type="transmembrane region" description="Helical" evidence="6">
    <location>
        <begin position="120"/>
        <end position="141"/>
    </location>
</feature>
<dbReference type="Gene3D" id="1.20.1250.20">
    <property type="entry name" value="MFS general substrate transporter like domains"/>
    <property type="match status" value="1"/>
</dbReference>
<dbReference type="AlphaFoldDB" id="A0A839Y4Y9"/>
<dbReference type="Pfam" id="PF07690">
    <property type="entry name" value="MFS_1"/>
    <property type="match status" value="1"/>
</dbReference>
<feature type="transmembrane region" description="Helical" evidence="6">
    <location>
        <begin position="292"/>
        <end position="311"/>
    </location>
</feature>
<feature type="transmembrane region" description="Helical" evidence="6">
    <location>
        <begin position="257"/>
        <end position="280"/>
    </location>
</feature>
<accession>A0A839Y4Y9</accession>
<keyword evidence="4 6" id="KW-1133">Transmembrane helix</keyword>
<feature type="transmembrane region" description="Helical" evidence="6">
    <location>
        <begin position="153"/>
        <end position="173"/>
    </location>
</feature>
<dbReference type="InterPro" id="IPR011701">
    <property type="entry name" value="MFS"/>
</dbReference>
<feature type="transmembrane region" description="Helical" evidence="6">
    <location>
        <begin position="28"/>
        <end position="51"/>
    </location>
</feature>
<dbReference type="Proteomes" id="UP000580718">
    <property type="component" value="Unassembled WGS sequence"/>
</dbReference>
<name>A0A839Y4Y9_9ACTN</name>
<evidence type="ECO:0000256" key="6">
    <source>
        <dbReference type="SAM" id="Phobius"/>
    </source>
</evidence>
<organism evidence="8 9">
    <name type="scientific">Modestobacter versicolor</name>
    <dbReference type="NCBI Taxonomy" id="429133"/>
    <lineage>
        <taxon>Bacteria</taxon>
        <taxon>Bacillati</taxon>
        <taxon>Actinomycetota</taxon>
        <taxon>Actinomycetes</taxon>
        <taxon>Geodermatophilales</taxon>
        <taxon>Geodermatophilaceae</taxon>
        <taxon>Modestobacter</taxon>
    </lineage>
</organism>
<keyword evidence="3 6" id="KW-0812">Transmembrane</keyword>
<proteinExistence type="predicted"/>
<dbReference type="RefSeq" id="WP_258372643.1">
    <property type="nucleotide sequence ID" value="NZ_JACIBU010000001.1"/>
</dbReference>